<keyword evidence="3" id="KW-1185">Reference proteome</keyword>
<sequence>MIKRFVVIFSFISICVPALADTFKSEDELKPFVESVMKKVAVDDLTGAFKLVRPYLAVGDSEFQLAELNSKNQNTLYSSRYGFPVGVEFIEQKKVGESLIRVVYIEKTEKQALPWVFYFYKPSTVWIFTGFKWSDQLFSGLFDEK</sequence>
<evidence type="ECO:0000313" key="3">
    <source>
        <dbReference type="Proteomes" id="UP000444318"/>
    </source>
</evidence>
<organism evidence="2 3">
    <name type="scientific">Rugamonas rivuli</name>
    <dbReference type="NCBI Taxonomy" id="2743358"/>
    <lineage>
        <taxon>Bacteria</taxon>
        <taxon>Pseudomonadati</taxon>
        <taxon>Pseudomonadota</taxon>
        <taxon>Betaproteobacteria</taxon>
        <taxon>Burkholderiales</taxon>
        <taxon>Oxalobacteraceae</taxon>
        <taxon>Telluria group</taxon>
        <taxon>Rugamonas</taxon>
    </lineage>
</organism>
<dbReference type="AlphaFoldDB" id="A0A843SNS6"/>
<protein>
    <recommendedName>
        <fullName evidence="4">DUF3887 domain-containing protein</fullName>
    </recommendedName>
</protein>
<comment type="caution">
    <text evidence="2">The sequence shown here is derived from an EMBL/GenBank/DDBJ whole genome shotgun (WGS) entry which is preliminary data.</text>
</comment>
<dbReference type="EMBL" id="WHUF01000012">
    <property type="protein sequence ID" value="MQA23660.1"/>
    <property type="molecule type" value="Genomic_DNA"/>
</dbReference>
<keyword evidence="1" id="KW-0732">Signal</keyword>
<dbReference type="RefSeq" id="WP_152809817.1">
    <property type="nucleotide sequence ID" value="NZ_WHUF01000012.1"/>
</dbReference>
<evidence type="ECO:0000313" key="2">
    <source>
        <dbReference type="EMBL" id="MQA23660.1"/>
    </source>
</evidence>
<proteinExistence type="predicted"/>
<evidence type="ECO:0000256" key="1">
    <source>
        <dbReference type="SAM" id="SignalP"/>
    </source>
</evidence>
<name>A0A843SNS6_9BURK</name>
<accession>A0A843SNS6</accession>
<feature type="signal peptide" evidence="1">
    <location>
        <begin position="1"/>
        <end position="20"/>
    </location>
</feature>
<evidence type="ECO:0008006" key="4">
    <source>
        <dbReference type="Google" id="ProtNLM"/>
    </source>
</evidence>
<reference evidence="2 3" key="1">
    <citation type="submission" date="2019-10" db="EMBL/GenBank/DDBJ databases">
        <title>Two novel species isolated from a subtropical stream in China.</title>
        <authorList>
            <person name="Lu H."/>
        </authorList>
    </citation>
    <scope>NUCLEOTIDE SEQUENCE [LARGE SCALE GENOMIC DNA]</scope>
    <source>
        <strain evidence="2 3">FT103W</strain>
    </source>
</reference>
<feature type="chain" id="PRO_5032377729" description="DUF3887 domain-containing protein" evidence="1">
    <location>
        <begin position="21"/>
        <end position="145"/>
    </location>
</feature>
<dbReference type="Proteomes" id="UP000444318">
    <property type="component" value="Unassembled WGS sequence"/>
</dbReference>
<gene>
    <name evidence="2" type="ORF">GEV01_29475</name>
</gene>